<evidence type="ECO:0000256" key="1">
    <source>
        <dbReference type="SAM" id="MobiDB-lite"/>
    </source>
</evidence>
<organism evidence="2">
    <name type="scientific">Salix viminalis</name>
    <name type="common">Common osier</name>
    <name type="synonym">Basket willow</name>
    <dbReference type="NCBI Taxonomy" id="40686"/>
    <lineage>
        <taxon>Eukaryota</taxon>
        <taxon>Viridiplantae</taxon>
        <taxon>Streptophyta</taxon>
        <taxon>Embryophyta</taxon>
        <taxon>Tracheophyta</taxon>
        <taxon>Spermatophyta</taxon>
        <taxon>Magnoliopsida</taxon>
        <taxon>eudicotyledons</taxon>
        <taxon>Gunneridae</taxon>
        <taxon>Pentapetalae</taxon>
        <taxon>rosids</taxon>
        <taxon>fabids</taxon>
        <taxon>Malpighiales</taxon>
        <taxon>Salicaceae</taxon>
        <taxon>Saliceae</taxon>
        <taxon>Salix</taxon>
    </lineage>
</organism>
<feature type="region of interest" description="Disordered" evidence="1">
    <location>
        <begin position="104"/>
        <end position="178"/>
    </location>
</feature>
<reference evidence="2" key="1">
    <citation type="submission" date="2019-03" db="EMBL/GenBank/DDBJ databases">
        <authorList>
            <person name="Mank J."/>
            <person name="Almeida P."/>
        </authorList>
    </citation>
    <scope>NUCLEOTIDE SEQUENCE</scope>
    <source>
        <strain evidence="2">78183</strain>
    </source>
</reference>
<feature type="compositionally biased region" description="Acidic residues" evidence="1">
    <location>
        <begin position="121"/>
        <end position="146"/>
    </location>
</feature>
<accession>A0A6N2KF84</accession>
<dbReference type="EMBL" id="CAADRP010000336">
    <property type="protein sequence ID" value="VFU27097.1"/>
    <property type="molecule type" value="Genomic_DNA"/>
</dbReference>
<gene>
    <name evidence="2" type="ORF">SVIM_LOCUS78791</name>
</gene>
<protein>
    <submittedName>
        <fullName evidence="2">Uncharacterized protein</fullName>
    </submittedName>
</protein>
<evidence type="ECO:0000313" key="2">
    <source>
        <dbReference type="EMBL" id="VFU27097.1"/>
    </source>
</evidence>
<sequence>MIAAKISKPGCGSAWHGARDRISIRKSKNLHLEMTSQQTKRTLQRTFITTPNTLQISFHLAPQAVRPPLSNLFLPFASSASLISSFPNLSVNGLYPVKEVTNKAEAPQSCPVIDEKAATTEEPEVVVQDDDDEEEEVKNDSDEEQAEEKLEEYSPITGEDEPNTTFDDEVEADDGDLI</sequence>
<name>A0A6N2KF84_SALVM</name>
<feature type="compositionally biased region" description="Acidic residues" evidence="1">
    <location>
        <begin position="158"/>
        <end position="178"/>
    </location>
</feature>
<dbReference type="AlphaFoldDB" id="A0A6N2KF84"/>
<proteinExistence type="predicted"/>